<dbReference type="OrthoDB" id="2326035at2"/>
<keyword evidence="1" id="KW-0472">Membrane</keyword>
<dbReference type="KEGG" id="plut:EI981_21090"/>
<proteinExistence type="predicted"/>
<evidence type="ECO:0000256" key="1">
    <source>
        <dbReference type="SAM" id="Phobius"/>
    </source>
</evidence>
<name>A0A3S9V249_9BACL</name>
<protein>
    <submittedName>
        <fullName evidence="2">FeoB-associated Cys-rich membrane protein</fullName>
    </submittedName>
</protein>
<accession>A0A3S9V249</accession>
<keyword evidence="1" id="KW-0812">Transmembrane</keyword>
<keyword evidence="1" id="KW-1133">Transmembrane helix</keyword>
<dbReference type="Proteomes" id="UP000270678">
    <property type="component" value="Chromosome"/>
</dbReference>
<feature type="transmembrane region" description="Helical" evidence="1">
    <location>
        <begin position="6"/>
        <end position="23"/>
    </location>
</feature>
<dbReference type="EMBL" id="CP034346">
    <property type="protein sequence ID" value="AZS16709.1"/>
    <property type="molecule type" value="Genomic_DNA"/>
</dbReference>
<reference evidence="3" key="1">
    <citation type="submission" date="2018-12" db="EMBL/GenBank/DDBJ databases">
        <title>Complete genome sequence of Paenibacillus sp. MBLB1234.</title>
        <authorList>
            <person name="Nam Y.-D."/>
            <person name="Kang J."/>
            <person name="Chung W.-H."/>
            <person name="Park Y.S."/>
        </authorList>
    </citation>
    <scope>NUCLEOTIDE SEQUENCE [LARGE SCALE GENOMIC DNA]</scope>
    <source>
        <strain evidence="3">MBLB1234</strain>
    </source>
</reference>
<gene>
    <name evidence="2" type="ORF">EI981_21090</name>
</gene>
<sequence length="60" mass="6348">MMADILIIGVVFGFALFALYRGFKKSKKGECAGCSQRNSCAACGDVNQTSSSPHCESQSP</sequence>
<evidence type="ECO:0000313" key="2">
    <source>
        <dbReference type="EMBL" id="AZS16709.1"/>
    </source>
</evidence>
<dbReference type="AlphaFoldDB" id="A0A3S9V249"/>
<dbReference type="Pfam" id="PF12669">
    <property type="entry name" value="FeoB_associated"/>
    <property type="match status" value="1"/>
</dbReference>
<organism evidence="2 3">
    <name type="scientific">Paenibacillus lutimineralis</name>
    <dbReference type="NCBI Taxonomy" id="2707005"/>
    <lineage>
        <taxon>Bacteria</taxon>
        <taxon>Bacillati</taxon>
        <taxon>Bacillota</taxon>
        <taxon>Bacilli</taxon>
        <taxon>Bacillales</taxon>
        <taxon>Paenibacillaceae</taxon>
        <taxon>Paenibacillus</taxon>
    </lineage>
</organism>
<keyword evidence="3" id="KW-1185">Reference proteome</keyword>
<evidence type="ECO:0000313" key="3">
    <source>
        <dbReference type="Proteomes" id="UP000270678"/>
    </source>
</evidence>